<dbReference type="AlphaFoldDB" id="A0A3S9QHA2"/>
<reference evidence="3 4" key="1">
    <citation type="submission" date="2018-12" db="EMBL/GenBank/DDBJ databases">
        <title>Persistence of Moraxella catarrhalis in Chronic Obstructive Pulmonary Disease and Regulation of the Hag/MID Adhesin.</title>
        <authorList>
            <person name="Murphy T."/>
            <person name="Zhao X."/>
            <person name="Vyas G."/>
            <person name="Aluvathingal J."/>
            <person name="Nadendla S."/>
            <person name="Tallon L."/>
            <person name="Tettelin H."/>
        </authorList>
    </citation>
    <scope>NUCLEOTIDE SEQUENCE [LARGE SCALE GENOMIC DNA]</scope>
    <source>
        <strain evidence="2 3">173P27B1</strain>
        <strain evidence="1 4">46P58B1</strain>
    </source>
</reference>
<evidence type="ECO:0000313" key="3">
    <source>
        <dbReference type="Proteomes" id="UP000268436"/>
    </source>
</evidence>
<evidence type="ECO:0000313" key="1">
    <source>
        <dbReference type="EMBL" id="AZQ94139.1"/>
    </source>
</evidence>
<evidence type="ECO:0000313" key="4">
    <source>
        <dbReference type="Proteomes" id="UP000280228"/>
    </source>
</evidence>
<gene>
    <name evidence="1" type="ORF">EJK53_0288</name>
    <name evidence="2" type="ORF">EJK54_0758</name>
</gene>
<sequence length="44" mass="5441">MRQLIGWLNQNPMSGCLDKTLYFCTVFWFNRQQVIHQKFLMKFK</sequence>
<accession>A0A3S9QHA2</accession>
<dbReference type="EMBL" id="RYER01000018">
    <property type="protein sequence ID" value="RUO15944.1"/>
    <property type="molecule type" value="Genomic_DNA"/>
</dbReference>
<protein>
    <submittedName>
        <fullName evidence="1">Uncharacterized protein</fullName>
    </submittedName>
</protein>
<dbReference type="EMBL" id="CP034662">
    <property type="protein sequence ID" value="AZQ94139.1"/>
    <property type="molecule type" value="Genomic_DNA"/>
</dbReference>
<evidence type="ECO:0000313" key="2">
    <source>
        <dbReference type="EMBL" id="RUO15944.1"/>
    </source>
</evidence>
<proteinExistence type="predicted"/>
<dbReference type="Proteomes" id="UP000268436">
    <property type="component" value="Unassembled WGS sequence"/>
</dbReference>
<organism evidence="1 4">
    <name type="scientific">Moraxella catarrhalis</name>
    <name type="common">Branhamella catarrhalis</name>
    <dbReference type="NCBI Taxonomy" id="480"/>
    <lineage>
        <taxon>Bacteria</taxon>
        <taxon>Pseudomonadati</taxon>
        <taxon>Pseudomonadota</taxon>
        <taxon>Gammaproteobacteria</taxon>
        <taxon>Moraxellales</taxon>
        <taxon>Moraxellaceae</taxon>
        <taxon>Moraxella</taxon>
    </lineage>
</organism>
<keyword evidence="3" id="KW-1185">Reference proteome</keyword>
<dbReference type="Proteomes" id="UP000280228">
    <property type="component" value="Chromosome"/>
</dbReference>
<name>A0A3S9QHA2_MORCA</name>